<gene>
    <name evidence="3" type="primary">relE</name>
    <name evidence="3" type="ORF">WBAD_1325</name>
</gene>
<dbReference type="EC" id="3.1.-.-" evidence="3"/>
<organism evidence="3">
    <name type="scientific">Wolbachia endosymbiont of Aleurodicus dispersus</name>
    <dbReference type="NCBI Taxonomy" id="1288877"/>
    <lineage>
        <taxon>Bacteria</taxon>
        <taxon>Pseudomonadati</taxon>
        <taxon>Pseudomonadota</taxon>
        <taxon>Alphaproteobacteria</taxon>
        <taxon>Rickettsiales</taxon>
        <taxon>Anaplasmataceae</taxon>
        <taxon>Wolbachieae</taxon>
        <taxon>Wolbachia</taxon>
    </lineage>
</organism>
<dbReference type="GO" id="GO:0016787">
    <property type="term" value="F:hydrolase activity"/>
    <property type="evidence" value="ECO:0007669"/>
    <property type="project" value="UniProtKB-KW"/>
</dbReference>
<name>A0A3B0J922_9RICK</name>
<comment type="similarity">
    <text evidence="1">Belongs to the RelE toxin family.</text>
</comment>
<proteinExistence type="inferred from homology"/>
<evidence type="ECO:0000256" key="2">
    <source>
        <dbReference type="ARBA" id="ARBA00022649"/>
    </source>
</evidence>
<dbReference type="AlphaFoldDB" id="A0A3B0J922"/>
<dbReference type="Pfam" id="PF05016">
    <property type="entry name" value="ParE_toxin"/>
    <property type="match status" value="1"/>
</dbReference>
<protein>
    <submittedName>
        <fullName evidence="3">Toxin RelE</fullName>
        <ecNumber evidence="3">3.1.-.-</ecNumber>
    </submittedName>
</protein>
<dbReference type="InterPro" id="IPR007712">
    <property type="entry name" value="RelE/ParE_toxin"/>
</dbReference>
<dbReference type="PANTHER" id="PTHR35601:SF1">
    <property type="entry name" value="TOXIN RELE"/>
    <property type="match status" value="1"/>
</dbReference>
<sequence>MDYKIKFLKNVTEKDLPSLPIKIESRVNKAIQERLTVDPVNLGEPLYHSFKGFRRLRVGDYRIMYCADTTKHEVTIVTIGHRDTIYEKALKVLKNHVFQ</sequence>
<dbReference type="Gene3D" id="3.30.2310.20">
    <property type="entry name" value="RelE-like"/>
    <property type="match status" value="1"/>
</dbReference>
<keyword evidence="2" id="KW-1277">Toxin-antitoxin system</keyword>
<dbReference type="PANTHER" id="PTHR35601">
    <property type="entry name" value="TOXIN RELE"/>
    <property type="match status" value="1"/>
</dbReference>
<reference evidence="3" key="1">
    <citation type="submission" date="2018-04" db="EMBL/GenBank/DDBJ databases">
        <authorList>
            <person name="Go L.Y."/>
            <person name="Mitchell J.A."/>
        </authorList>
    </citation>
    <scope>NUCLEOTIDE SEQUENCE</scope>
    <source>
        <strain evidence="3">WBAD</strain>
    </source>
</reference>
<dbReference type="EMBL" id="OUNE01000235">
    <property type="protein sequence ID" value="SPP33623.1"/>
    <property type="molecule type" value="Genomic_DNA"/>
</dbReference>
<dbReference type="SUPFAM" id="SSF143011">
    <property type="entry name" value="RelE-like"/>
    <property type="match status" value="1"/>
</dbReference>
<evidence type="ECO:0000313" key="3">
    <source>
        <dbReference type="EMBL" id="SPP33623.1"/>
    </source>
</evidence>
<keyword evidence="3" id="KW-0378">Hydrolase</keyword>
<accession>A0A3B0J922</accession>
<evidence type="ECO:0000256" key="1">
    <source>
        <dbReference type="ARBA" id="ARBA00006226"/>
    </source>
</evidence>
<dbReference type="InterPro" id="IPR035093">
    <property type="entry name" value="RelE/ParE_toxin_dom_sf"/>
</dbReference>